<dbReference type="Proteomes" id="UP000245802">
    <property type="component" value="Chromosome"/>
</dbReference>
<feature type="domain" description="Methyltransferase" evidence="1">
    <location>
        <begin position="96"/>
        <end position="192"/>
    </location>
</feature>
<sequence>MSVVRIGVPCSVGHRWRMRGTNNTTPCVPLTRNTAHGIPDMIPDWQLPPGVDRGLWDYLHAAEMVATYDDQMHTSPLATADVAFCERAFPAPGRLLDLGCGTGRLCVHFARKGFDCVGVDLSEEMLAKARANAASVEGKTEWLRANLVEPLAFPAASFDYAACLFSTLGMVRGTENRAKVVANAFRALKPGGVFVLHAHNRFFRGLGWKRVLRQRWGTLFGGPTVGDIEMSQAYGGAPLTLHHFTRDEAQRVLTAAGFTVKETASFGIDGQPAAGGNVYGWLMLAERPV</sequence>
<keyword evidence="3" id="KW-1185">Reference proteome</keyword>
<keyword evidence="2" id="KW-0489">Methyltransferase</keyword>
<keyword evidence="2" id="KW-0808">Transferase</keyword>
<dbReference type="AlphaFoldDB" id="A0A2Z3HEH9"/>
<evidence type="ECO:0000313" key="2">
    <source>
        <dbReference type="EMBL" id="AWM42156.1"/>
    </source>
</evidence>
<dbReference type="GO" id="GO:0008168">
    <property type="term" value="F:methyltransferase activity"/>
    <property type="evidence" value="ECO:0007669"/>
    <property type="project" value="UniProtKB-KW"/>
</dbReference>
<accession>A0A2Z3HEH9</accession>
<evidence type="ECO:0000313" key="3">
    <source>
        <dbReference type="Proteomes" id="UP000245802"/>
    </source>
</evidence>
<protein>
    <submittedName>
        <fullName evidence="2">Class I SAM-dependent methyltransferase</fullName>
    </submittedName>
</protein>
<reference evidence="2 3" key="1">
    <citation type="submission" date="2018-01" db="EMBL/GenBank/DDBJ databases">
        <title>G. obscuriglobus.</title>
        <authorList>
            <person name="Franke J."/>
            <person name="Blomberg W."/>
            <person name="Selmecki A."/>
        </authorList>
    </citation>
    <scope>NUCLEOTIDE SEQUENCE [LARGE SCALE GENOMIC DNA]</scope>
    <source>
        <strain evidence="2 3">DSM 5831</strain>
    </source>
</reference>
<name>A0A2Z3HEH9_9BACT</name>
<dbReference type="InterPro" id="IPR029063">
    <property type="entry name" value="SAM-dependent_MTases_sf"/>
</dbReference>
<dbReference type="InterPro" id="IPR050508">
    <property type="entry name" value="Methyltransf_Superfamily"/>
</dbReference>
<dbReference type="Pfam" id="PF13649">
    <property type="entry name" value="Methyltransf_25"/>
    <property type="match status" value="1"/>
</dbReference>
<dbReference type="EMBL" id="CP025958">
    <property type="protein sequence ID" value="AWM42156.1"/>
    <property type="molecule type" value="Genomic_DNA"/>
</dbReference>
<dbReference type="GO" id="GO:0032259">
    <property type="term" value="P:methylation"/>
    <property type="evidence" value="ECO:0007669"/>
    <property type="project" value="UniProtKB-KW"/>
</dbReference>
<dbReference type="InterPro" id="IPR041698">
    <property type="entry name" value="Methyltransf_25"/>
</dbReference>
<dbReference type="OrthoDB" id="9804312at2"/>
<dbReference type="SUPFAM" id="SSF53335">
    <property type="entry name" value="S-adenosyl-L-methionine-dependent methyltransferases"/>
    <property type="match status" value="1"/>
</dbReference>
<gene>
    <name evidence="2" type="ORF">C1280_06395</name>
</gene>
<dbReference type="CDD" id="cd02440">
    <property type="entry name" value="AdoMet_MTases"/>
    <property type="match status" value="1"/>
</dbReference>
<proteinExistence type="predicted"/>
<dbReference type="Gene3D" id="3.40.50.150">
    <property type="entry name" value="Vaccinia Virus protein VP39"/>
    <property type="match status" value="1"/>
</dbReference>
<dbReference type="KEGG" id="gog:C1280_06395"/>
<dbReference type="PANTHER" id="PTHR42912">
    <property type="entry name" value="METHYLTRANSFERASE"/>
    <property type="match status" value="1"/>
</dbReference>
<organism evidence="2 3">
    <name type="scientific">Gemmata obscuriglobus</name>
    <dbReference type="NCBI Taxonomy" id="114"/>
    <lineage>
        <taxon>Bacteria</taxon>
        <taxon>Pseudomonadati</taxon>
        <taxon>Planctomycetota</taxon>
        <taxon>Planctomycetia</taxon>
        <taxon>Gemmatales</taxon>
        <taxon>Gemmataceae</taxon>
        <taxon>Gemmata</taxon>
    </lineage>
</organism>
<evidence type="ECO:0000259" key="1">
    <source>
        <dbReference type="Pfam" id="PF13649"/>
    </source>
</evidence>